<dbReference type="PANTHER" id="PTHR23025">
    <property type="entry name" value="TRIACYLGLYCEROL LIPASE"/>
    <property type="match status" value="1"/>
</dbReference>
<evidence type="ECO:0000313" key="2">
    <source>
        <dbReference type="EMBL" id="CAD9760706.1"/>
    </source>
</evidence>
<dbReference type="GO" id="GO:0004806">
    <property type="term" value="F:triacylglycerol lipase activity"/>
    <property type="evidence" value="ECO:0007669"/>
    <property type="project" value="TreeGrafter"/>
</dbReference>
<dbReference type="GO" id="GO:0004771">
    <property type="term" value="F:sterol ester esterase activity"/>
    <property type="evidence" value="ECO:0007669"/>
    <property type="project" value="TreeGrafter"/>
</dbReference>
<evidence type="ECO:0008006" key="3">
    <source>
        <dbReference type="Google" id="ProtNLM"/>
    </source>
</evidence>
<feature type="compositionally biased region" description="Polar residues" evidence="1">
    <location>
        <begin position="68"/>
        <end position="84"/>
    </location>
</feature>
<feature type="region of interest" description="Disordered" evidence="1">
    <location>
        <begin position="68"/>
        <end position="115"/>
    </location>
</feature>
<feature type="compositionally biased region" description="Basic and acidic residues" evidence="1">
    <location>
        <begin position="100"/>
        <end position="115"/>
    </location>
</feature>
<evidence type="ECO:0000256" key="1">
    <source>
        <dbReference type="SAM" id="MobiDB-lite"/>
    </source>
</evidence>
<sequence length="115" mass="12501">MSGGMDLLLDDAVDFHIRLRRSGVPGRFKIFRTLPHGFFGLDQLLPEAHEATKVAVSWIQSALFRMRTSPTREQQHPFSPSSEDASGANIGNSGSSGHKVSFEGDSKEASKEEGG</sequence>
<dbReference type="Gene3D" id="3.40.50.1820">
    <property type="entry name" value="alpha/beta hydrolase"/>
    <property type="match status" value="1"/>
</dbReference>
<dbReference type="EMBL" id="HBHP01013349">
    <property type="protein sequence ID" value="CAD9760706.1"/>
    <property type="molecule type" value="Transcribed_RNA"/>
</dbReference>
<proteinExistence type="predicted"/>
<dbReference type="GO" id="GO:0005829">
    <property type="term" value="C:cytosol"/>
    <property type="evidence" value="ECO:0007669"/>
    <property type="project" value="TreeGrafter"/>
</dbReference>
<protein>
    <recommendedName>
        <fullName evidence="3">Alpha/beta hydrolase fold-3 domain-containing protein</fullName>
    </recommendedName>
</protein>
<dbReference type="SUPFAM" id="SSF53474">
    <property type="entry name" value="alpha/beta-Hydrolases"/>
    <property type="match status" value="1"/>
</dbReference>
<dbReference type="PANTHER" id="PTHR23025:SF3">
    <property type="entry name" value="HORMONE-SENSITIVE LIPASE"/>
    <property type="match status" value="1"/>
</dbReference>
<accession>A0A7S2X9D8</accession>
<reference evidence="2" key="1">
    <citation type="submission" date="2021-01" db="EMBL/GenBank/DDBJ databases">
        <authorList>
            <person name="Corre E."/>
            <person name="Pelletier E."/>
            <person name="Niang G."/>
            <person name="Scheremetjew M."/>
            <person name="Finn R."/>
            <person name="Kale V."/>
            <person name="Holt S."/>
            <person name="Cochrane G."/>
            <person name="Meng A."/>
            <person name="Brown T."/>
            <person name="Cohen L."/>
        </authorList>
    </citation>
    <scope>NUCLEOTIDE SEQUENCE</scope>
    <source>
        <strain evidence="2">CCMP622</strain>
    </source>
</reference>
<gene>
    <name evidence="2" type="ORF">LSP00402_LOCUS8305</name>
</gene>
<organism evidence="2">
    <name type="scientific">Lotharella oceanica</name>
    <dbReference type="NCBI Taxonomy" id="641309"/>
    <lineage>
        <taxon>Eukaryota</taxon>
        <taxon>Sar</taxon>
        <taxon>Rhizaria</taxon>
        <taxon>Cercozoa</taxon>
        <taxon>Chlorarachniophyceae</taxon>
        <taxon>Lotharella</taxon>
    </lineage>
</organism>
<dbReference type="AlphaFoldDB" id="A0A7S2X9D8"/>
<feature type="compositionally biased region" description="Low complexity" evidence="1">
    <location>
        <begin position="85"/>
        <end position="97"/>
    </location>
</feature>
<name>A0A7S2X9D8_9EUKA</name>
<dbReference type="InterPro" id="IPR029058">
    <property type="entry name" value="AB_hydrolase_fold"/>
</dbReference>
<dbReference type="GO" id="GO:0019433">
    <property type="term" value="P:triglyceride catabolic process"/>
    <property type="evidence" value="ECO:0007669"/>
    <property type="project" value="TreeGrafter"/>
</dbReference>